<protein>
    <recommendedName>
        <fullName evidence="2">Antitoxin</fullName>
    </recommendedName>
</protein>
<keyword evidence="4" id="KW-1185">Reference proteome</keyword>
<dbReference type="RefSeq" id="WP_230839987.1">
    <property type="nucleotide sequence ID" value="NZ_CP063845.1"/>
</dbReference>
<dbReference type="Proteomes" id="UP001054846">
    <property type="component" value="Chromosome"/>
</dbReference>
<gene>
    <name evidence="3" type="ORF">ISF26_14320</name>
</gene>
<name>A0ABY3PHG7_9CYAN</name>
<comment type="similarity">
    <text evidence="1 2">Belongs to the phD/YefM antitoxin family.</text>
</comment>
<comment type="function">
    <text evidence="2">Antitoxin component of a type II toxin-antitoxin (TA) system.</text>
</comment>
<dbReference type="InterPro" id="IPR006442">
    <property type="entry name" value="Antitoxin_Phd/YefM"/>
</dbReference>
<evidence type="ECO:0000313" key="3">
    <source>
        <dbReference type="EMBL" id="UFP92988.1"/>
    </source>
</evidence>
<dbReference type="Gene3D" id="3.40.1620.10">
    <property type="entry name" value="YefM-like domain"/>
    <property type="match status" value="1"/>
</dbReference>
<organism evidence="3 4">
    <name type="scientific">Gloeobacter morelensis MG652769</name>
    <dbReference type="NCBI Taxonomy" id="2781736"/>
    <lineage>
        <taxon>Bacteria</taxon>
        <taxon>Bacillati</taxon>
        <taxon>Cyanobacteriota</taxon>
        <taxon>Cyanophyceae</taxon>
        <taxon>Gloeobacterales</taxon>
        <taxon>Gloeobacteraceae</taxon>
        <taxon>Gloeobacter</taxon>
        <taxon>Gloeobacter morelensis</taxon>
    </lineage>
</organism>
<evidence type="ECO:0000256" key="1">
    <source>
        <dbReference type="ARBA" id="ARBA00009981"/>
    </source>
</evidence>
<dbReference type="NCBIfam" id="TIGR01552">
    <property type="entry name" value="phd_fam"/>
    <property type="match status" value="1"/>
</dbReference>
<dbReference type="SUPFAM" id="SSF143120">
    <property type="entry name" value="YefM-like"/>
    <property type="match status" value="1"/>
</dbReference>
<evidence type="ECO:0000313" key="4">
    <source>
        <dbReference type="Proteomes" id="UP001054846"/>
    </source>
</evidence>
<accession>A0ABY3PHG7</accession>
<dbReference type="InterPro" id="IPR036165">
    <property type="entry name" value="YefM-like_sf"/>
</dbReference>
<proteinExistence type="inferred from homology"/>
<dbReference type="EMBL" id="CP063845">
    <property type="protein sequence ID" value="UFP92988.1"/>
    <property type="molecule type" value="Genomic_DNA"/>
</dbReference>
<evidence type="ECO:0000256" key="2">
    <source>
        <dbReference type="RuleBase" id="RU362080"/>
    </source>
</evidence>
<dbReference type="Pfam" id="PF02604">
    <property type="entry name" value="PhdYeFM_antitox"/>
    <property type="match status" value="1"/>
</dbReference>
<reference evidence="3 4" key="1">
    <citation type="journal article" date="2021" name="Genome Biol. Evol.">
        <title>Complete Genome Sequencing of a Novel Gloeobacter Species from a Waterfall Cave in Mexico.</title>
        <authorList>
            <person name="Saw J.H."/>
            <person name="Cardona T."/>
            <person name="Montejano G."/>
        </authorList>
    </citation>
    <scope>NUCLEOTIDE SEQUENCE [LARGE SCALE GENOMIC DNA]</scope>
    <source>
        <strain evidence="3">MG652769</strain>
    </source>
</reference>
<sequence length="80" mass="9057">MQWQLADAKNRFSDLVERALREGPQTVTKRGIEAVVVLSAEEYRRLSGAKPSFKAYLMQGPSFEGLDLERDQSAERSVEL</sequence>